<name>A0ABR3A245_9AGAR</name>
<feature type="region of interest" description="Disordered" evidence="1">
    <location>
        <begin position="1"/>
        <end position="37"/>
    </location>
</feature>
<comment type="caution">
    <text evidence="2">The sequence shown here is derived from an EMBL/GenBank/DDBJ whole genome shotgun (WGS) entry which is preliminary data.</text>
</comment>
<reference evidence="2 3" key="1">
    <citation type="submission" date="2024-05" db="EMBL/GenBank/DDBJ databases">
        <title>A draft genome resource for the thread blight pathogen Marasmius tenuissimus strain MS-2.</title>
        <authorList>
            <person name="Yulfo-Soto G.E."/>
            <person name="Baruah I.K."/>
            <person name="Amoako-Attah I."/>
            <person name="Bukari Y."/>
            <person name="Meinhardt L.W."/>
            <person name="Bailey B.A."/>
            <person name="Cohen S.P."/>
        </authorList>
    </citation>
    <scope>NUCLEOTIDE SEQUENCE [LARGE SCALE GENOMIC DNA]</scope>
    <source>
        <strain evidence="2 3">MS-2</strain>
    </source>
</reference>
<organism evidence="2 3">
    <name type="scientific">Marasmius tenuissimus</name>
    <dbReference type="NCBI Taxonomy" id="585030"/>
    <lineage>
        <taxon>Eukaryota</taxon>
        <taxon>Fungi</taxon>
        <taxon>Dikarya</taxon>
        <taxon>Basidiomycota</taxon>
        <taxon>Agaricomycotina</taxon>
        <taxon>Agaricomycetes</taxon>
        <taxon>Agaricomycetidae</taxon>
        <taxon>Agaricales</taxon>
        <taxon>Marasmiineae</taxon>
        <taxon>Marasmiaceae</taxon>
        <taxon>Marasmius</taxon>
    </lineage>
</organism>
<evidence type="ECO:0000313" key="3">
    <source>
        <dbReference type="Proteomes" id="UP001437256"/>
    </source>
</evidence>
<dbReference type="EMBL" id="JBBXMP010000023">
    <property type="protein sequence ID" value="KAL0067693.1"/>
    <property type="molecule type" value="Genomic_DNA"/>
</dbReference>
<proteinExistence type="predicted"/>
<keyword evidence="3" id="KW-1185">Reference proteome</keyword>
<evidence type="ECO:0000256" key="1">
    <source>
        <dbReference type="SAM" id="MobiDB-lite"/>
    </source>
</evidence>
<accession>A0ABR3A245</accession>
<evidence type="ECO:0000313" key="2">
    <source>
        <dbReference type="EMBL" id="KAL0067693.1"/>
    </source>
</evidence>
<dbReference type="Proteomes" id="UP001437256">
    <property type="component" value="Unassembled WGS sequence"/>
</dbReference>
<gene>
    <name evidence="2" type="ORF">AAF712_005133</name>
</gene>
<feature type="compositionally biased region" description="Acidic residues" evidence="1">
    <location>
        <begin position="26"/>
        <end position="37"/>
    </location>
</feature>
<feature type="compositionally biased region" description="Basic and acidic residues" evidence="1">
    <location>
        <begin position="13"/>
        <end position="25"/>
    </location>
</feature>
<sequence>MLQANGIAPPPERTTDDATRIKPDQDDIIEISDEDESEELERLRKRVKTLEGKEAERAAKRVKREPEVKHELVAGEVIDLTDL</sequence>
<protein>
    <submittedName>
        <fullName evidence="2">Uncharacterized protein</fullName>
    </submittedName>
</protein>